<name>A0A397JEI9_9GLOM</name>
<dbReference type="Proteomes" id="UP000266861">
    <property type="component" value="Unassembled WGS sequence"/>
</dbReference>
<accession>A0A397JEI9</accession>
<comment type="caution">
    <text evidence="1">The sequence shown here is derived from an EMBL/GenBank/DDBJ whole genome shotgun (WGS) entry which is preliminary data.</text>
</comment>
<protein>
    <submittedName>
        <fullName evidence="1">Uncharacterized protein</fullName>
    </submittedName>
</protein>
<proteinExistence type="predicted"/>
<sequence>MQNIDLTKRLVRGNNVFNLAVIDNIDFKEASFRFGNIYNVTLESSHATLKMVFQSILPIFTNEILHETRELNVNTYLFEMIPEMDSMQNKIDQSFEKLLNYQINANGNISYNKNLDVEMVENEILTQCKYGYLISPLNIIILTPTDQQEGHLIGICIGNYELQHDSFITFALLFPTASKNNYIISVAHFLSILKKHPDLEQKLQHCASINLARKGHYPALKMHEVEYIKQNIIDNFINQENLQLQIKSAQEEKEELLSQDKAYDEGLKRIKEVYHQKVIKIEKVNTKGRRHIEVIKINISSKKKLLQKRKELEKNNENKAYDEGLKRIKEVYHQKVIKIEKVNTKGRRHIEVIKINISSKKKLLQKRKELEKNNESTIYPISHQLMESSNTENINKQSNISNNKNCTSKRQKIITIEEEKNKLKHLLIKDTLSTEEEIKEVLKELPPA</sequence>
<evidence type="ECO:0000313" key="2">
    <source>
        <dbReference type="Proteomes" id="UP000266861"/>
    </source>
</evidence>
<dbReference type="EMBL" id="PQFF01000043">
    <property type="protein sequence ID" value="RHZ86745.1"/>
    <property type="molecule type" value="Genomic_DNA"/>
</dbReference>
<evidence type="ECO:0000313" key="1">
    <source>
        <dbReference type="EMBL" id="RHZ86745.1"/>
    </source>
</evidence>
<reference evidence="1 2" key="1">
    <citation type="submission" date="2018-08" db="EMBL/GenBank/DDBJ databases">
        <title>Genome and evolution of the arbuscular mycorrhizal fungus Diversispora epigaea (formerly Glomus versiforme) and its bacterial endosymbionts.</title>
        <authorList>
            <person name="Sun X."/>
            <person name="Fei Z."/>
            <person name="Harrison M."/>
        </authorList>
    </citation>
    <scope>NUCLEOTIDE SEQUENCE [LARGE SCALE GENOMIC DNA]</scope>
    <source>
        <strain evidence="1 2">IT104</strain>
    </source>
</reference>
<dbReference type="AlphaFoldDB" id="A0A397JEI9"/>
<keyword evidence="2" id="KW-1185">Reference proteome</keyword>
<gene>
    <name evidence="1" type="ORF">Glove_46g6</name>
</gene>
<organism evidence="1 2">
    <name type="scientific">Diversispora epigaea</name>
    <dbReference type="NCBI Taxonomy" id="1348612"/>
    <lineage>
        <taxon>Eukaryota</taxon>
        <taxon>Fungi</taxon>
        <taxon>Fungi incertae sedis</taxon>
        <taxon>Mucoromycota</taxon>
        <taxon>Glomeromycotina</taxon>
        <taxon>Glomeromycetes</taxon>
        <taxon>Diversisporales</taxon>
        <taxon>Diversisporaceae</taxon>
        <taxon>Diversispora</taxon>
    </lineage>
</organism>